<comment type="catalytic activity">
    <reaction evidence="1">
        <text>Hydrolyzes the link between N-acetylmuramoyl residues and L-amino acid residues in certain cell-wall glycopeptides.</text>
        <dbReference type="EC" id="3.5.1.28"/>
    </reaction>
</comment>
<reference evidence="6 7" key="1">
    <citation type="submission" date="2019-06" db="EMBL/GenBank/DDBJ databases">
        <title>Genomic insights into carbon and energy metabolism of Deferribacter autotrophicus revealed new metabolic traits in the phylum Deferribacteres.</title>
        <authorList>
            <person name="Slobodkin A.I."/>
            <person name="Slobodkina G.B."/>
            <person name="Allioux M."/>
            <person name="Alain K."/>
            <person name="Jebbar M."/>
            <person name="Shadrin V."/>
            <person name="Kublanov I.V."/>
            <person name="Toshchakov S.V."/>
            <person name="Bonch-Osmolovskaya E.A."/>
        </authorList>
    </citation>
    <scope>NUCLEOTIDE SEQUENCE [LARGE SCALE GENOMIC DNA]</scope>
    <source>
        <strain evidence="6 7">SL50</strain>
    </source>
</reference>
<dbReference type="GO" id="GO:0008745">
    <property type="term" value="F:N-acetylmuramoyl-L-alanine amidase activity"/>
    <property type="evidence" value="ECO:0007669"/>
    <property type="project" value="UniProtKB-EC"/>
</dbReference>
<dbReference type="OrthoDB" id="9763643at2"/>
<dbReference type="CDD" id="cd02696">
    <property type="entry name" value="MurNAc-LAA"/>
    <property type="match status" value="1"/>
</dbReference>
<dbReference type="GO" id="GO:0009253">
    <property type="term" value="P:peptidoglycan catabolic process"/>
    <property type="evidence" value="ECO:0007669"/>
    <property type="project" value="InterPro"/>
</dbReference>
<dbReference type="Pfam" id="PF01520">
    <property type="entry name" value="Amidase_3"/>
    <property type="match status" value="1"/>
</dbReference>
<keyword evidence="3" id="KW-0378">Hydrolase</keyword>
<dbReference type="PANTHER" id="PTHR30404">
    <property type="entry name" value="N-ACETYLMURAMOYL-L-ALANINE AMIDASE"/>
    <property type="match status" value="1"/>
</dbReference>
<dbReference type="InterPro" id="IPR050695">
    <property type="entry name" value="N-acetylmuramoyl_amidase_3"/>
</dbReference>
<accession>A0A5A8F4Y5</accession>
<feature type="domain" description="MurNAc-LAA" evidence="5">
    <location>
        <begin position="388"/>
        <end position="534"/>
    </location>
</feature>
<protein>
    <recommendedName>
        <fullName evidence="2">N-acetylmuramoyl-L-alanine amidase</fullName>
        <ecNumber evidence="2">3.5.1.28</ecNumber>
    </recommendedName>
</protein>
<name>A0A5A8F4Y5_9BACT</name>
<comment type="caution">
    <text evidence="6">The sequence shown here is derived from an EMBL/GenBank/DDBJ whole genome shotgun (WGS) entry which is preliminary data.</text>
</comment>
<dbReference type="EC" id="3.5.1.28" evidence="2"/>
<dbReference type="FunFam" id="3.40.630.40:FF:000005">
    <property type="entry name" value="N-acetylmuramoyl-L-alanine amidase (AmiA)"/>
    <property type="match status" value="1"/>
</dbReference>
<evidence type="ECO:0000256" key="4">
    <source>
        <dbReference type="SAM" id="SignalP"/>
    </source>
</evidence>
<evidence type="ECO:0000313" key="6">
    <source>
        <dbReference type="EMBL" id="KAA0259116.1"/>
    </source>
</evidence>
<dbReference type="InterPro" id="IPR011990">
    <property type="entry name" value="TPR-like_helical_dom_sf"/>
</dbReference>
<dbReference type="Gene3D" id="3.40.630.40">
    <property type="entry name" value="Zn-dependent exopeptidases"/>
    <property type="match status" value="1"/>
</dbReference>
<evidence type="ECO:0000256" key="2">
    <source>
        <dbReference type="ARBA" id="ARBA00011901"/>
    </source>
</evidence>
<organism evidence="6 7">
    <name type="scientific">Deferribacter autotrophicus</name>
    <dbReference type="NCBI Taxonomy" id="500465"/>
    <lineage>
        <taxon>Bacteria</taxon>
        <taxon>Pseudomonadati</taxon>
        <taxon>Deferribacterota</taxon>
        <taxon>Deferribacteres</taxon>
        <taxon>Deferribacterales</taxon>
        <taxon>Deferribacteraceae</taxon>
        <taxon>Deferribacter</taxon>
    </lineage>
</organism>
<dbReference type="Gene3D" id="1.25.40.10">
    <property type="entry name" value="Tetratricopeptide repeat domain"/>
    <property type="match status" value="1"/>
</dbReference>
<dbReference type="SMART" id="SM00646">
    <property type="entry name" value="Ami_3"/>
    <property type="match status" value="1"/>
</dbReference>
<proteinExistence type="predicted"/>
<dbReference type="SUPFAM" id="SSF53187">
    <property type="entry name" value="Zn-dependent exopeptidases"/>
    <property type="match status" value="1"/>
</dbReference>
<dbReference type="GO" id="GO:0030288">
    <property type="term" value="C:outer membrane-bounded periplasmic space"/>
    <property type="evidence" value="ECO:0007669"/>
    <property type="project" value="TreeGrafter"/>
</dbReference>
<sequence>MFRNKFFIITLVFLLFSSLAFADLIDEYNSAKKDLRYIEKSRRVSRQSYILTAEKFYKIYAKAPRSSLADDALYLCAKTYMKSYYRFKNKNDLTNALKYFRLLAANYKSRWAADAYYKAAYIYYLKKDYVSAKYMIKKLRAKYPRSSKVKDAKKLLAKIEKNTKPKQIKSSVRKTAYTSNNSKNVNIKGIRYWSNEDYTRIVIDLNKPAKFEKHWLKKNEKLNLPPRLFVDIYNSSVVGNIPEVINVKDGLISRIRWGRFKDGVTRVVLDTISVKEFSVFQLINPARIVIDVTGEANKSILASRRNNSNKEGNYSDTLASVFGLKIKTIVIDPGHGGKDPGCNYYGLKEKDIVLDVGLHLRKLFKENTKLKVLMTRDRDIFIPLEERTAFANKNRADIFVSIHVNASRNRRAKGVETYVLNVTKDKSALEVAAFENQATEKSLSDLQGILKDIILNSKLEESLILAKSVQDSLVYHIKENSLGVKQAPFYVLVGAKMPSILIETGFLSNKVEARKFATKKYRGEIAEGIFKGLMKYINKYNGR</sequence>
<dbReference type="PANTHER" id="PTHR30404:SF0">
    <property type="entry name" value="N-ACETYLMURAMOYL-L-ALANINE AMIDASE AMIC"/>
    <property type="match status" value="1"/>
</dbReference>
<dbReference type="EMBL" id="VFJB01000003">
    <property type="protein sequence ID" value="KAA0259116.1"/>
    <property type="molecule type" value="Genomic_DNA"/>
</dbReference>
<dbReference type="AlphaFoldDB" id="A0A5A8F4Y5"/>
<gene>
    <name evidence="6" type="ORF">FHQ18_02525</name>
</gene>
<evidence type="ECO:0000256" key="3">
    <source>
        <dbReference type="ARBA" id="ARBA00022801"/>
    </source>
</evidence>
<feature type="signal peptide" evidence="4">
    <location>
        <begin position="1"/>
        <end position="22"/>
    </location>
</feature>
<dbReference type="InterPro" id="IPR002508">
    <property type="entry name" value="MurNAc-LAA_cat"/>
</dbReference>
<evidence type="ECO:0000256" key="1">
    <source>
        <dbReference type="ARBA" id="ARBA00001561"/>
    </source>
</evidence>
<dbReference type="Proteomes" id="UP000322876">
    <property type="component" value="Unassembled WGS sequence"/>
</dbReference>
<dbReference type="InterPro" id="IPR021731">
    <property type="entry name" value="AMIN_dom"/>
</dbReference>
<keyword evidence="4" id="KW-0732">Signal</keyword>
<dbReference type="Pfam" id="PF11741">
    <property type="entry name" value="AMIN"/>
    <property type="match status" value="1"/>
</dbReference>
<evidence type="ECO:0000259" key="5">
    <source>
        <dbReference type="SMART" id="SM00646"/>
    </source>
</evidence>
<feature type="chain" id="PRO_5023144862" description="N-acetylmuramoyl-L-alanine amidase" evidence="4">
    <location>
        <begin position="23"/>
        <end position="543"/>
    </location>
</feature>
<dbReference type="Gene3D" id="2.60.40.3500">
    <property type="match status" value="1"/>
</dbReference>
<keyword evidence="7" id="KW-1185">Reference proteome</keyword>
<evidence type="ECO:0000313" key="7">
    <source>
        <dbReference type="Proteomes" id="UP000322876"/>
    </source>
</evidence>